<dbReference type="AlphaFoldDB" id="A0A9K3DBY5"/>
<accession>A0A9K3DBY5</accession>
<dbReference type="EMBL" id="BDIP01009379">
    <property type="protein sequence ID" value="GIQ92297.1"/>
    <property type="molecule type" value="Genomic_DNA"/>
</dbReference>
<comment type="caution">
    <text evidence="1">The sequence shown here is derived from an EMBL/GenBank/DDBJ whole genome shotgun (WGS) entry which is preliminary data.</text>
</comment>
<sequence length="33" mass="3456">MESFGSFIAPPGVVEPSITEPSAHRVVVGEVDD</sequence>
<protein>
    <submittedName>
        <fullName evidence="1">Uncharacterized protein</fullName>
    </submittedName>
</protein>
<organism evidence="1 2">
    <name type="scientific">Kipferlia bialata</name>
    <dbReference type="NCBI Taxonomy" id="797122"/>
    <lineage>
        <taxon>Eukaryota</taxon>
        <taxon>Metamonada</taxon>
        <taxon>Carpediemonas-like organisms</taxon>
        <taxon>Kipferlia</taxon>
    </lineage>
</organism>
<name>A0A9K3DBY5_9EUKA</name>
<feature type="non-terminal residue" evidence="1">
    <location>
        <position position="1"/>
    </location>
</feature>
<evidence type="ECO:0000313" key="2">
    <source>
        <dbReference type="Proteomes" id="UP000265618"/>
    </source>
</evidence>
<keyword evidence="2" id="KW-1185">Reference proteome</keyword>
<proteinExistence type="predicted"/>
<reference evidence="1 2" key="1">
    <citation type="journal article" date="2018" name="PLoS ONE">
        <title>The draft genome of Kipferlia bialata reveals reductive genome evolution in fornicate parasites.</title>
        <authorList>
            <person name="Tanifuji G."/>
            <person name="Takabayashi S."/>
            <person name="Kume K."/>
            <person name="Takagi M."/>
            <person name="Nakayama T."/>
            <person name="Kamikawa R."/>
            <person name="Inagaki Y."/>
            <person name="Hashimoto T."/>
        </authorList>
    </citation>
    <scope>NUCLEOTIDE SEQUENCE [LARGE SCALE GENOMIC DNA]</scope>
    <source>
        <strain evidence="1">NY0173</strain>
    </source>
</reference>
<gene>
    <name evidence="1" type="ORF">KIPB_015983</name>
</gene>
<evidence type="ECO:0000313" key="1">
    <source>
        <dbReference type="EMBL" id="GIQ92297.1"/>
    </source>
</evidence>
<dbReference type="Proteomes" id="UP000265618">
    <property type="component" value="Unassembled WGS sequence"/>
</dbReference>